<sequence length="71" mass="8122">AEGTLGQHKIGHGSQAPELYQSAQYADLLAYNFHDVYLTKQIVDFIRRYGFVVDRFGRVVKINSVNRIIHS</sequence>
<comment type="caution">
    <text evidence="1">The sequence shown here is derived from an EMBL/GenBank/DDBJ whole genome shotgun (WGS) entry which is preliminary data.</text>
</comment>
<proteinExistence type="predicted"/>
<reference evidence="1" key="1">
    <citation type="journal article" date="2014" name="Front. Microbiol.">
        <title>High frequency of phylogenetically diverse reductive dehalogenase-homologous genes in deep subseafloor sedimentary metagenomes.</title>
        <authorList>
            <person name="Kawai M."/>
            <person name="Futagami T."/>
            <person name="Toyoda A."/>
            <person name="Takaki Y."/>
            <person name="Nishi S."/>
            <person name="Hori S."/>
            <person name="Arai W."/>
            <person name="Tsubouchi T."/>
            <person name="Morono Y."/>
            <person name="Uchiyama I."/>
            <person name="Ito T."/>
            <person name="Fujiyama A."/>
            <person name="Inagaki F."/>
            <person name="Takami H."/>
        </authorList>
    </citation>
    <scope>NUCLEOTIDE SEQUENCE</scope>
    <source>
        <strain evidence="1">Expedition CK06-06</strain>
    </source>
</reference>
<dbReference type="EMBL" id="BART01026361">
    <property type="protein sequence ID" value="GAG95959.1"/>
    <property type="molecule type" value="Genomic_DNA"/>
</dbReference>
<dbReference type="SUPFAM" id="SSF53098">
    <property type="entry name" value="Ribonuclease H-like"/>
    <property type="match status" value="1"/>
</dbReference>
<evidence type="ECO:0000313" key="1">
    <source>
        <dbReference type="EMBL" id="GAG95959.1"/>
    </source>
</evidence>
<organism evidence="1">
    <name type="scientific">marine sediment metagenome</name>
    <dbReference type="NCBI Taxonomy" id="412755"/>
    <lineage>
        <taxon>unclassified sequences</taxon>
        <taxon>metagenomes</taxon>
        <taxon>ecological metagenomes</taxon>
    </lineage>
</organism>
<dbReference type="InterPro" id="IPR012337">
    <property type="entry name" value="RNaseH-like_sf"/>
</dbReference>
<feature type="non-terminal residue" evidence="1">
    <location>
        <position position="1"/>
    </location>
</feature>
<gene>
    <name evidence="1" type="ORF">S01H4_47043</name>
</gene>
<protein>
    <submittedName>
        <fullName evidence="1">Uncharacterized protein</fullName>
    </submittedName>
</protein>
<accession>X1BJB6</accession>
<name>X1BJB6_9ZZZZ</name>
<dbReference type="AlphaFoldDB" id="X1BJB6"/>